<protein>
    <submittedName>
        <fullName evidence="2">RxLR effector candidate protein</fullName>
    </submittedName>
</protein>
<dbReference type="EMBL" id="AB922263">
    <property type="protein sequence ID" value="BAP68838.1"/>
    <property type="molecule type" value="mRNA"/>
</dbReference>
<organism evidence="2">
    <name type="scientific">Hyaloperonospora arabidopsidis (strain Emoy2)</name>
    <name type="common">Downy mildew agent</name>
    <name type="synonym">Peronospora arabidopsidis</name>
    <dbReference type="NCBI Taxonomy" id="559515"/>
    <lineage>
        <taxon>Eukaryota</taxon>
        <taxon>Sar</taxon>
        <taxon>Stramenopiles</taxon>
        <taxon>Oomycota</taxon>
        <taxon>Peronosporomycetes</taxon>
        <taxon>Peronosporales</taxon>
        <taxon>Peronosporaceae</taxon>
        <taxon>Hyaloperonospora</taxon>
    </lineage>
</organism>
<keyword evidence="1" id="KW-0732">Signal</keyword>
<feature type="chain" id="PRO_5001853211" evidence="1">
    <location>
        <begin position="20"/>
        <end position="355"/>
    </location>
</feature>
<name>A0A090BGV1_HYAAE</name>
<proteinExistence type="evidence at transcript level"/>
<evidence type="ECO:0000313" key="2">
    <source>
        <dbReference type="EMBL" id="BAP68838.1"/>
    </source>
</evidence>
<feature type="signal peptide" evidence="1">
    <location>
        <begin position="1"/>
        <end position="19"/>
    </location>
</feature>
<evidence type="ECO:0000256" key="1">
    <source>
        <dbReference type="SAM" id="SignalP"/>
    </source>
</evidence>
<dbReference type="AlphaFoldDB" id="A0A090BGV1"/>
<sequence length="355" mass="41616">MRFHLFALFLVVVMLRARADSGLVFRASGDEATPGLEYNSFMGQQATNTSVGQEQEDRDLFGFDKVAKVLVPRFKQLQGLPRIDESVKDAFETLGLNSMPISRDEIIREHLVTKFFSCREFNRWAKHVARTNKQDRYAAMIHGGHKLGEKLEMAQFEWWFSRGYGSDYILMSIFDIRQQYLPHHSRLDSIHRRYSDFFDAKGNFPGPEETVGSAYEKMLAVEYFSSRKFKRWTNHVTMKNKKDRYAAMFEVLVKVHGKKKVAKILALANDSQRTRSIGTKLEKTQFRWWVRKGYQPDDIPKKVFRLMVEDMPNNPWLQRLNKRYSKFTKKQTTAPIPVLVIKRPSSEREEKLRSP</sequence>
<accession>A0A090BGV1</accession>
<reference evidence="2" key="1">
    <citation type="journal article" date="2014" name="PLoS Pathog.">
        <title>Expression profiling during Arabidopsis/downy mildew interaction reveals a highly-expressed effector that attenuates responses to salicylic acid.</title>
        <authorList>
            <person name="Asai S."/>
            <person name="Rallapalli G."/>
            <person name="Piquerez S.J.M."/>
            <person name="Caillaud M.C."/>
            <person name="Furzer O.J."/>
            <person name="Ishaque N."/>
            <person name="Wirthmueller L."/>
            <person name="Fabro G."/>
            <person name="Shirasu K."/>
            <person name="Jones J.D.G."/>
        </authorList>
    </citation>
    <scope>NUCLEOTIDE SEQUENCE</scope>
    <source>
        <strain evidence="2">Emoy2</strain>
    </source>
</reference>
<gene>
    <name evidence="2" type="primary">HaRxL113b</name>
</gene>